<organism evidence="5 6">
    <name type="scientific">Flavobacterium collinsii</name>
    <dbReference type="NCBI Taxonomy" id="1114861"/>
    <lineage>
        <taxon>Bacteria</taxon>
        <taxon>Pseudomonadati</taxon>
        <taxon>Bacteroidota</taxon>
        <taxon>Flavobacteriia</taxon>
        <taxon>Flavobacteriales</taxon>
        <taxon>Flavobacteriaceae</taxon>
        <taxon>Flavobacterium</taxon>
    </lineage>
</organism>
<dbReference type="PRINTS" id="PR00038">
    <property type="entry name" value="HTHLUXR"/>
</dbReference>
<dbReference type="EMBL" id="CADCST010000111">
    <property type="protein sequence ID" value="CAA9201205.1"/>
    <property type="molecule type" value="Genomic_DNA"/>
</dbReference>
<comment type="caution">
    <text evidence="5">The sequence shown here is derived from an EMBL/GenBank/DDBJ whole genome shotgun (WGS) entry which is preliminary data.</text>
</comment>
<evidence type="ECO:0000256" key="3">
    <source>
        <dbReference type="ARBA" id="ARBA00023163"/>
    </source>
</evidence>
<evidence type="ECO:0000259" key="4">
    <source>
        <dbReference type="PROSITE" id="PS50043"/>
    </source>
</evidence>
<dbReference type="InterPro" id="IPR000792">
    <property type="entry name" value="Tscrpt_reg_LuxR_C"/>
</dbReference>
<dbReference type="SUPFAM" id="SSF46894">
    <property type="entry name" value="C-terminal effector domain of the bipartite response regulators"/>
    <property type="match status" value="1"/>
</dbReference>
<dbReference type="Gene3D" id="3.30.450.20">
    <property type="entry name" value="PAS domain"/>
    <property type="match status" value="1"/>
</dbReference>
<dbReference type="RefSeq" id="WP_173967510.1">
    <property type="nucleotide sequence ID" value="NZ_CADCST010000111.1"/>
</dbReference>
<dbReference type="PANTHER" id="PTHR44688">
    <property type="entry name" value="DNA-BINDING TRANSCRIPTIONAL ACTIVATOR DEVR_DOSR"/>
    <property type="match status" value="1"/>
</dbReference>
<keyword evidence="6" id="KW-1185">Reference proteome</keyword>
<feature type="domain" description="HTH luxR-type" evidence="4">
    <location>
        <begin position="184"/>
        <end position="249"/>
    </location>
</feature>
<keyword evidence="1" id="KW-0805">Transcription regulation</keyword>
<keyword evidence="2" id="KW-0238">DNA-binding</keyword>
<dbReference type="SMART" id="SM00421">
    <property type="entry name" value="HTH_LUXR"/>
    <property type="match status" value="1"/>
</dbReference>
<evidence type="ECO:0000313" key="6">
    <source>
        <dbReference type="Proteomes" id="UP000474567"/>
    </source>
</evidence>
<dbReference type="PROSITE" id="PS00622">
    <property type="entry name" value="HTH_LUXR_1"/>
    <property type="match status" value="1"/>
</dbReference>
<dbReference type="PROSITE" id="PS50043">
    <property type="entry name" value="HTH_LUXR_2"/>
    <property type="match status" value="1"/>
</dbReference>
<dbReference type="Proteomes" id="UP000474567">
    <property type="component" value="Unassembled WGS sequence"/>
</dbReference>
<dbReference type="InterPro" id="IPR016032">
    <property type="entry name" value="Sig_transdc_resp-reg_C-effctor"/>
</dbReference>
<dbReference type="Gene3D" id="1.10.10.10">
    <property type="entry name" value="Winged helix-like DNA-binding domain superfamily/Winged helix DNA-binding domain"/>
    <property type="match status" value="1"/>
</dbReference>
<sequence length="251" mass="28773">MNAEIQTLHDVWLSNRTAQTTPSHQIFFDDLTNSIISTGPFYFYIIDFYDMSLSHISPAIYDMHGFDQETFTLNDVIGVIHPEDIEFVIKAEAFLTKFFQEKVDRKKFLSYKISYSFRARLKNGDYSLFNHQSLMLSMDDNGGYGKSLNIHTVIDHLSNQNTYKISFIGLNGEPSFMNVSLNEGKMEVKEFSKREMDIIKLIGNGLNNNEIATKLFISALTVKKHRRNILAKSDSKNTSELIKNCVLQGII</sequence>
<name>A0ABM8KMG4_9FLAO</name>
<evidence type="ECO:0000313" key="5">
    <source>
        <dbReference type="EMBL" id="CAA9201205.1"/>
    </source>
</evidence>
<proteinExistence type="predicted"/>
<accession>A0ABM8KMG4</accession>
<keyword evidence="3" id="KW-0804">Transcription</keyword>
<gene>
    <name evidence="5" type="ORF">FLACOL7796_03653</name>
</gene>
<evidence type="ECO:0000256" key="2">
    <source>
        <dbReference type="ARBA" id="ARBA00023125"/>
    </source>
</evidence>
<evidence type="ECO:0000256" key="1">
    <source>
        <dbReference type="ARBA" id="ARBA00023015"/>
    </source>
</evidence>
<dbReference type="Pfam" id="PF00196">
    <property type="entry name" value="GerE"/>
    <property type="match status" value="1"/>
</dbReference>
<protein>
    <recommendedName>
        <fullName evidence="4">HTH luxR-type domain-containing protein</fullName>
    </recommendedName>
</protein>
<dbReference type="PANTHER" id="PTHR44688:SF16">
    <property type="entry name" value="DNA-BINDING TRANSCRIPTIONAL ACTIVATOR DEVR_DOSR"/>
    <property type="match status" value="1"/>
</dbReference>
<dbReference type="InterPro" id="IPR036388">
    <property type="entry name" value="WH-like_DNA-bd_sf"/>
</dbReference>
<dbReference type="CDD" id="cd06170">
    <property type="entry name" value="LuxR_C_like"/>
    <property type="match status" value="1"/>
</dbReference>
<reference evidence="5 6" key="1">
    <citation type="submission" date="2020-02" db="EMBL/GenBank/DDBJ databases">
        <authorList>
            <person name="Criscuolo A."/>
        </authorList>
    </citation>
    <scope>NUCLEOTIDE SEQUENCE [LARGE SCALE GENOMIC DNA]</scope>
    <source>
        <strain evidence="5">CECT7796</strain>
    </source>
</reference>